<keyword evidence="12" id="KW-1185">Reference proteome</keyword>
<evidence type="ECO:0000256" key="6">
    <source>
        <dbReference type="ARBA" id="ARBA00023170"/>
    </source>
</evidence>
<evidence type="ECO:0000256" key="1">
    <source>
        <dbReference type="ARBA" id="ARBA00004141"/>
    </source>
</evidence>
<organism evidence="11 12">
    <name type="scientific">Triplophysa tibetana</name>
    <dbReference type="NCBI Taxonomy" id="1572043"/>
    <lineage>
        <taxon>Eukaryota</taxon>
        <taxon>Metazoa</taxon>
        <taxon>Chordata</taxon>
        <taxon>Craniata</taxon>
        <taxon>Vertebrata</taxon>
        <taxon>Euteleostomi</taxon>
        <taxon>Actinopterygii</taxon>
        <taxon>Neopterygii</taxon>
        <taxon>Teleostei</taxon>
        <taxon>Ostariophysi</taxon>
        <taxon>Cypriniformes</taxon>
        <taxon>Nemacheilidae</taxon>
        <taxon>Triplophysa</taxon>
    </lineage>
</organism>
<evidence type="ECO:0000256" key="7">
    <source>
        <dbReference type="ARBA" id="ARBA00023180"/>
    </source>
</evidence>
<evidence type="ECO:0000313" key="12">
    <source>
        <dbReference type="Proteomes" id="UP000324632"/>
    </source>
</evidence>
<feature type="domain" description="G-protein coupled receptors family 1 profile" evidence="10">
    <location>
        <begin position="33"/>
        <end position="186"/>
    </location>
</feature>
<evidence type="ECO:0000256" key="8">
    <source>
        <dbReference type="ARBA" id="ARBA00023224"/>
    </source>
</evidence>
<gene>
    <name evidence="11" type="ORF">E1301_Tti022995</name>
</gene>
<dbReference type="GO" id="GO:0007200">
    <property type="term" value="P:phospholipase C-activating G protein-coupled receptor signaling pathway"/>
    <property type="evidence" value="ECO:0007669"/>
    <property type="project" value="TreeGrafter"/>
</dbReference>
<dbReference type="GO" id="GO:0035025">
    <property type="term" value="P:positive regulation of Rho protein signal transduction"/>
    <property type="evidence" value="ECO:0007669"/>
    <property type="project" value="TreeGrafter"/>
</dbReference>
<proteinExistence type="predicted"/>
<comment type="subcellular location">
    <subcellularLocation>
        <location evidence="1">Membrane</location>
        <topology evidence="1">Multi-pass membrane protein</topology>
    </subcellularLocation>
</comment>
<dbReference type="Gene3D" id="1.20.1070.10">
    <property type="entry name" value="Rhodopsin 7-helix transmembrane proteins"/>
    <property type="match status" value="2"/>
</dbReference>
<accession>A0A5A9NUM9</accession>
<dbReference type="PANTHER" id="PTHR24232">
    <property type="entry name" value="G-PROTEIN COUPLED RECEPTOR"/>
    <property type="match status" value="1"/>
</dbReference>
<feature type="transmembrane region" description="Helical" evidence="9">
    <location>
        <begin position="33"/>
        <end position="55"/>
    </location>
</feature>
<evidence type="ECO:0000256" key="4">
    <source>
        <dbReference type="ARBA" id="ARBA00023040"/>
    </source>
</evidence>
<dbReference type="SUPFAM" id="SSF81321">
    <property type="entry name" value="Family A G protein-coupled receptor-like"/>
    <property type="match status" value="1"/>
</dbReference>
<protein>
    <recommendedName>
        <fullName evidence="10">G-protein coupled receptors family 1 profile domain-containing protein</fullName>
    </recommendedName>
</protein>
<dbReference type="PROSITE" id="PS50262">
    <property type="entry name" value="G_PROTEIN_RECEP_F1_2"/>
    <property type="match status" value="1"/>
</dbReference>
<feature type="transmembrane region" description="Helical" evidence="9">
    <location>
        <begin position="90"/>
        <end position="113"/>
    </location>
</feature>
<dbReference type="AlphaFoldDB" id="A0A5A9NUM9"/>
<dbReference type="Proteomes" id="UP000324632">
    <property type="component" value="Chromosome 13"/>
</dbReference>
<feature type="transmembrane region" description="Helical" evidence="9">
    <location>
        <begin position="134"/>
        <end position="155"/>
    </location>
</feature>
<name>A0A5A9NUM9_9TELE</name>
<evidence type="ECO:0000256" key="2">
    <source>
        <dbReference type="ARBA" id="ARBA00022692"/>
    </source>
</evidence>
<dbReference type="GO" id="GO:0005886">
    <property type="term" value="C:plasma membrane"/>
    <property type="evidence" value="ECO:0007669"/>
    <property type="project" value="TreeGrafter"/>
</dbReference>
<keyword evidence="7" id="KW-0325">Glycoprotein</keyword>
<keyword evidence="3 9" id="KW-1133">Transmembrane helix</keyword>
<dbReference type="InterPro" id="IPR017452">
    <property type="entry name" value="GPCR_Rhodpsn_7TM"/>
</dbReference>
<evidence type="ECO:0000256" key="5">
    <source>
        <dbReference type="ARBA" id="ARBA00023136"/>
    </source>
</evidence>
<keyword evidence="5 9" id="KW-0472">Membrane</keyword>
<reference evidence="11 12" key="1">
    <citation type="journal article" date="2019" name="Mol. Ecol. Resour.">
        <title>Chromosome-level genome assembly of Triplophysa tibetana, a fish adapted to the harsh high-altitude environment of the Tibetan Plateau.</title>
        <authorList>
            <person name="Yang X."/>
            <person name="Liu H."/>
            <person name="Ma Z."/>
            <person name="Zou Y."/>
            <person name="Zou M."/>
            <person name="Mao Y."/>
            <person name="Li X."/>
            <person name="Wang H."/>
            <person name="Chen T."/>
            <person name="Wang W."/>
            <person name="Yang R."/>
        </authorList>
    </citation>
    <scope>NUCLEOTIDE SEQUENCE [LARGE SCALE GENOMIC DNA]</scope>
    <source>
        <strain evidence="11">TTIB1903HZAU</strain>
        <tissue evidence="11">Muscle</tissue>
    </source>
</reference>
<keyword evidence="8" id="KW-0807">Transducer</keyword>
<dbReference type="PANTHER" id="PTHR24232:SF108">
    <property type="entry name" value="G-PROTEIN COUPLED RECEPTOR 35-LIKE-RELATED"/>
    <property type="match status" value="1"/>
</dbReference>
<evidence type="ECO:0000256" key="3">
    <source>
        <dbReference type="ARBA" id="ARBA00022989"/>
    </source>
</evidence>
<dbReference type="GO" id="GO:0004930">
    <property type="term" value="F:G protein-coupled receptor activity"/>
    <property type="evidence" value="ECO:0007669"/>
    <property type="project" value="UniProtKB-KW"/>
</dbReference>
<evidence type="ECO:0000259" key="10">
    <source>
        <dbReference type="PROSITE" id="PS50262"/>
    </source>
</evidence>
<evidence type="ECO:0000256" key="9">
    <source>
        <dbReference type="SAM" id="Phobius"/>
    </source>
</evidence>
<keyword evidence="6" id="KW-0675">Receptor</keyword>
<keyword evidence="4" id="KW-0297">G-protein coupled receptor</keyword>
<comment type="caution">
    <text evidence="11">The sequence shown here is derived from an EMBL/GenBank/DDBJ whole genome shotgun (WGS) entry which is preliminary data.</text>
</comment>
<dbReference type="EMBL" id="SOYY01000013">
    <property type="protein sequence ID" value="KAA0713480.1"/>
    <property type="molecule type" value="Genomic_DNA"/>
</dbReference>
<evidence type="ECO:0000313" key="11">
    <source>
        <dbReference type="EMBL" id="KAA0713480.1"/>
    </source>
</evidence>
<keyword evidence="2 9" id="KW-0812">Transmembrane</keyword>
<sequence>MTPVDLVNRIYLNNKSVWHFQRFAYGVKDMTPLFLTCICLDRYIAVVHPIVFTGIRDSRIRINVRMMMWVLILSYGLTKSVSKAMILYDLFSGVILLAFFLMVFCNLSIIWILRKSVAGKETMNPVKKKAFKMMIIVLAIIVTNYIPSVALIPFSSTYTFVDLHCKITVSVYAIMDLSWTLEPLLYVSKMERSALCCCPQSPSGKAGNVTI</sequence>